<protein>
    <submittedName>
        <fullName evidence="2">Uncharacterized protein</fullName>
    </submittedName>
</protein>
<feature type="region of interest" description="Disordered" evidence="1">
    <location>
        <begin position="105"/>
        <end position="136"/>
    </location>
</feature>
<accession>A0AAD5DI32</accession>
<evidence type="ECO:0000256" key="1">
    <source>
        <dbReference type="SAM" id="MobiDB-lite"/>
    </source>
</evidence>
<feature type="compositionally biased region" description="Polar residues" evidence="1">
    <location>
        <begin position="9"/>
        <end position="21"/>
    </location>
</feature>
<feature type="compositionally biased region" description="Low complexity" evidence="1">
    <location>
        <begin position="126"/>
        <end position="136"/>
    </location>
</feature>
<evidence type="ECO:0000313" key="3">
    <source>
        <dbReference type="Proteomes" id="UP001205105"/>
    </source>
</evidence>
<proteinExistence type="predicted"/>
<keyword evidence="3" id="KW-1185">Reference proteome</keyword>
<dbReference type="AlphaFoldDB" id="A0AAD5DI32"/>
<organism evidence="2 3">
    <name type="scientific">Chlorella ohadii</name>
    <dbReference type="NCBI Taxonomy" id="2649997"/>
    <lineage>
        <taxon>Eukaryota</taxon>
        <taxon>Viridiplantae</taxon>
        <taxon>Chlorophyta</taxon>
        <taxon>core chlorophytes</taxon>
        <taxon>Trebouxiophyceae</taxon>
        <taxon>Chlorellales</taxon>
        <taxon>Chlorellaceae</taxon>
        <taxon>Chlorella clade</taxon>
        <taxon>Chlorella</taxon>
    </lineage>
</organism>
<dbReference type="EMBL" id="JADXDR010000156">
    <property type="protein sequence ID" value="KAI7837311.1"/>
    <property type="molecule type" value="Genomic_DNA"/>
</dbReference>
<comment type="caution">
    <text evidence="2">The sequence shown here is derived from an EMBL/GenBank/DDBJ whole genome shotgun (WGS) entry which is preliminary data.</text>
</comment>
<feature type="region of interest" description="Disordered" evidence="1">
    <location>
        <begin position="1"/>
        <end position="30"/>
    </location>
</feature>
<dbReference type="Proteomes" id="UP001205105">
    <property type="component" value="Unassembled WGS sequence"/>
</dbReference>
<evidence type="ECO:0000313" key="2">
    <source>
        <dbReference type="EMBL" id="KAI7837311.1"/>
    </source>
</evidence>
<gene>
    <name evidence="2" type="ORF">COHA_008826</name>
</gene>
<sequence length="136" mass="13892">MGREFIDTGYQTHDGQGNVPTGAQWEKGTGYDEHGQVKTAFGRFQVAYDPVTGMAVDNVTSGYSFPAGGEAGGGGLVDVSAPAEQATHATPDMQRQVQEFFARREAGRAEEGVTGGGEAGAPAPPASGAAEETGQG</sequence>
<reference evidence="2" key="1">
    <citation type="submission" date="2020-11" db="EMBL/GenBank/DDBJ databases">
        <title>Chlorella ohadii genome sequencing and assembly.</title>
        <authorList>
            <person name="Murik O."/>
            <person name="Treves H."/>
            <person name="Kedem I."/>
            <person name="Shotland Y."/>
            <person name="Kaplan A."/>
        </authorList>
    </citation>
    <scope>NUCLEOTIDE SEQUENCE</scope>
    <source>
        <strain evidence="2">1</strain>
    </source>
</reference>
<name>A0AAD5DI32_9CHLO</name>